<sequence length="185" mass="20258">MGLKSQRQKEARKELKRTLRASELCPHCRKKVTDLEEHLKSQHSISCVKCGQRFRDQQSWKHHMRDLHGLAETEAAKADRHAKLQKWTRERSKKSKGKSKDSQIEVTPPGLYRHSCDLCGAEVDLAVNLAGQGLTFKCAIMGRACSGPKSAPVMAPAVPVTPVASAPGAGAVMAVDVPVPDDDDL</sequence>
<evidence type="ECO:0000256" key="1">
    <source>
        <dbReference type="PROSITE-ProRule" id="PRU00042"/>
    </source>
</evidence>
<reference evidence="4 5" key="1">
    <citation type="submission" date="2024-02" db="EMBL/GenBank/DDBJ databases">
        <authorList>
            <person name="Chen Y."/>
            <person name="Shah S."/>
            <person name="Dougan E. K."/>
            <person name="Thang M."/>
            <person name="Chan C."/>
        </authorList>
    </citation>
    <scope>NUCLEOTIDE SEQUENCE [LARGE SCALE GENOMIC DNA]</scope>
</reference>
<evidence type="ECO:0000259" key="3">
    <source>
        <dbReference type="PROSITE" id="PS50157"/>
    </source>
</evidence>
<comment type="caution">
    <text evidence="4">The sequence shown here is derived from an EMBL/GenBank/DDBJ whole genome shotgun (WGS) entry which is preliminary data.</text>
</comment>
<protein>
    <recommendedName>
        <fullName evidence="3">C2H2-type domain-containing protein</fullName>
    </recommendedName>
</protein>
<feature type="compositionally biased region" description="Basic and acidic residues" evidence="2">
    <location>
        <begin position="73"/>
        <end position="90"/>
    </location>
</feature>
<dbReference type="PROSITE" id="PS00028">
    <property type="entry name" value="ZINC_FINGER_C2H2_1"/>
    <property type="match status" value="1"/>
</dbReference>
<proteinExistence type="predicted"/>
<dbReference type="PROSITE" id="PS50157">
    <property type="entry name" value="ZINC_FINGER_C2H2_2"/>
    <property type="match status" value="1"/>
</dbReference>
<evidence type="ECO:0000256" key="2">
    <source>
        <dbReference type="SAM" id="MobiDB-lite"/>
    </source>
</evidence>
<gene>
    <name evidence="4" type="ORF">CCMP2556_LOCUS15575</name>
</gene>
<keyword evidence="1" id="KW-0479">Metal-binding</keyword>
<evidence type="ECO:0000313" key="5">
    <source>
        <dbReference type="Proteomes" id="UP001642484"/>
    </source>
</evidence>
<accession>A0ABP0KC77</accession>
<dbReference type="Proteomes" id="UP001642484">
    <property type="component" value="Unassembled WGS sequence"/>
</dbReference>
<name>A0ABP0KC77_9DINO</name>
<organism evidence="4 5">
    <name type="scientific">Durusdinium trenchii</name>
    <dbReference type="NCBI Taxonomy" id="1381693"/>
    <lineage>
        <taxon>Eukaryota</taxon>
        <taxon>Sar</taxon>
        <taxon>Alveolata</taxon>
        <taxon>Dinophyceae</taxon>
        <taxon>Suessiales</taxon>
        <taxon>Symbiodiniaceae</taxon>
        <taxon>Durusdinium</taxon>
    </lineage>
</organism>
<dbReference type="SMART" id="SM00355">
    <property type="entry name" value="ZnF_C2H2"/>
    <property type="match status" value="2"/>
</dbReference>
<evidence type="ECO:0000313" key="4">
    <source>
        <dbReference type="EMBL" id="CAK9024308.1"/>
    </source>
</evidence>
<feature type="region of interest" description="Disordered" evidence="2">
    <location>
        <begin position="73"/>
        <end position="106"/>
    </location>
</feature>
<feature type="domain" description="C2H2-type" evidence="3">
    <location>
        <begin position="45"/>
        <end position="73"/>
    </location>
</feature>
<keyword evidence="5" id="KW-1185">Reference proteome</keyword>
<dbReference type="InterPro" id="IPR013087">
    <property type="entry name" value="Znf_C2H2_type"/>
</dbReference>
<dbReference type="Gene3D" id="3.30.160.60">
    <property type="entry name" value="Classic Zinc Finger"/>
    <property type="match status" value="1"/>
</dbReference>
<dbReference type="EMBL" id="CAXAMN010008202">
    <property type="protein sequence ID" value="CAK9024308.1"/>
    <property type="molecule type" value="Genomic_DNA"/>
</dbReference>
<keyword evidence="1" id="KW-0862">Zinc</keyword>
<keyword evidence="1" id="KW-0863">Zinc-finger</keyword>